<dbReference type="GO" id="GO:0020037">
    <property type="term" value="F:heme binding"/>
    <property type="evidence" value="ECO:0007669"/>
    <property type="project" value="InterPro"/>
</dbReference>
<evidence type="ECO:0000256" key="4">
    <source>
        <dbReference type="ARBA" id="ARBA00023002"/>
    </source>
</evidence>
<dbReference type="AlphaFoldDB" id="A0A0S4QSV8"/>
<evidence type="ECO:0000256" key="7">
    <source>
        <dbReference type="RuleBase" id="RU000461"/>
    </source>
</evidence>
<evidence type="ECO:0000256" key="5">
    <source>
        <dbReference type="ARBA" id="ARBA00023004"/>
    </source>
</evidence>
<accession>A0A0S4QSV8</accession>
<sequence>MTEAQAVPALTHEQPTSVPPTFPMPRACPFAPPAAYSELAEKGPLTPVVDVEGTAGWLTTRHDVARDLLAHPKASKNLLRPGFPALFPGAAALAGEIKGFLIWMDPPEHTLYRHMLAGEFTLRRVQTMRPQIEKIVDEGVTRLLDGPRPVDLVHEFALPTASLLISELLGVPYSERDLFQHATGAILSHESTQEQRKNAFIQVRGLLSRVIAERTENLGDDLLSTLIRKYREADVFDHDHLVGMAVMLLGAGHETTANMIALGTLGLLQQPEALAEFKADPALAPRVVDELLRYFSIGDHVTCRVATEDIEVHGVHIPAGSGLIAPNAAANRDPAVFPNPDAFDIHRNSRSHLAFGFGIHQCLGQHLARLELEIVFTELFRRIPDLRVDGEVADLQFKDQALFYGLHRLPVTW</sequence>
<dbReference type="CDD" id="cd11030">
    <property type="entry name" value="CYP105-like"/>
    <property type="match status" value="1"/>
</dbReference>
<comment type="similarity">
    <text evidence="1 7">Belongs to the cytochrome P450 family.</text>
</comment>
<keyword evidence="3 7" id="KW-0479">Metal-binding</keyword>
<keyword evidence="6 7" id="KW-0503">Monooxygenase</keyword>
<dbReference type="PANTHER" id="PTHR46696">
    <property type="entry name" value="P450, PUTATIVE (EUROFUNG)-RELATED"/>
    <property type="match status" value="1"/>
</dbReference>
<dbReference type="GO" id="GO:0005506">
    <property type="term" value="F:iron ion binding"/>
    <property type="evidence" value="ECO:0007669"/>
    <property type="project" value="InterPro"/>
</dbReference>
<evidence type="ECO:0000256" key="3">
    <source>
        <dbReference type="ARBA" id="ARBA00022723"/>
    </source>
</evidence>
<dbReference type="PRINTS" id="PR00385">
    <property type="entry name" value="P450"/>
</dbReference>
<dbReference type="Pfam" id="PF00067">
    <property type="entry name" value="p450"/>
    <property type="match status" value="1"/>
</dbReference>
<dbReference type="RefSeq" id="WP_091280977.1">
    <property type="nucleotide sequence ID" value="NZ_FAOZ01000017.1"/>
</dbReference>
<dbReference type="PROSITE" id="PS00086">
    <property type="entry name" value="CYTOCHROME_P450"/>
    <property type="match status" value="1"/>
</dbReference>
<dbReference type="InterPro" id="IPR002397">
    <property type="entry name" value="Cyt_P450_B"/>
</dbReference>
<protein>
    <submittedName>
        <fullName evidence="8">Cytochrome P450</fullName>
    </submittedName>
</protein>
<name>A0A0S4QSV8_9ACTN</name>
<dbReference type="FunFam" id="1.10.630.10:FF:000018">
    <property type="entry name" value="Cytochrome P450 monooxygenase"/>
    <property type="match status" value="1"/>
</dbReference>
<keyword evidence="5 7" id="KW-0408">Iron</keyword>
<evidence type="ECO:0000313" key="9">
    <source>
        <dbReference type="Proteomes" id="UP000198802"/>
    </source>
</evidence>
<evidence type="ECO:0000313" key="8">
    <source>
        <dbReference type="EMBL" id="CUU58223.1"/>
    </source>
</evidence>
<dbReference type="EMBL" id="FAOZ01000017">
    <property type="protein sequence ID" value="CUU58223.1"/>
    <property type="molecule type" value="Genomic_DNA"/>
</dbReference>
<dbReference type="Proteomes" id="UP000198802">
    <property type="component" value="Unassembled WGS sequence"/>
</dbReference>
<dbReference type="GO" id="GO:0016705">
    <property type="term" value="F:oxidoreductase activity, acting on paired donors, with incorporation or reduction of molecular oxygen"/>
    <property type="evidence" value="ECO:0007669"/>
    <property type="project" value="InterPro"/>
</dbReference>
<keyword evidence="9" id="KW-1185">Reference proteome</keyword>
<dbReference type="PANTHER" id="PTHR46696:SF1">
    <property type="entry name" value="CYTOCHROME P450 YJIB-RELATED"/>
    <property type="match status" value="1"/>
</dbReference>
<evidence type="ECO:0000256" key="2">
    <source>
        <dbReference type="ARBA" id="ARBA00022617"/>
    </source>
</evidence>
<dbReference type="PRINTS" id="PR00359">
    <property type="entry name" value="BP450"/>
</dbReference>
<keyword evidence="2 7" id="KW-0349">Heme</keyword>
<reference evidence="9" key="1">
    <citation type="submission" date="2015-11" db="EMBL/GenBank/DDBJ databases">
        <authorList>
            <person name="Varghese N."/>
        </authorList>
    </citation>
    <scope>NUCLEOTIDE SEQUENCE [LARGE SCALE GENOMIC DNA]</scope>
    <source>
        <strain evidence="9">DSM 45899</strain>
    </source>
</reference>
<dbReference type="InterPro" id="IPR017972">
    <property type="entry name" value="Cyt_P450_CS"/>
</dbReference>
<evidence type="ECO:0000256" key="6">
    <source>
        <dbReference type="ARBA" id="ARBA00023033"/>
    </source>
</evidence>
<proteinExistence type="inferred from homology"/>
<dbReference type="InterPro" id="IPR036396">
    <property type="entry name" value="Cyt_P450_sf"/>
</dbReference>
<gene>
    <name evidence="8" type="ORF">Ga0074812_117132</name>
</gene>
<dbReference type="GO" id="GO:0004497">
    <property type="term" value="F:monooxygenase activity"/>
    <property type="evidence" value="ECO:0007669"/>
    <property type="project" value="UniProtKB-KW"/>
</dbReference>
<keyword evidence="4 7" id="KW-0560">Oxidoreductase</keyword>
<organism evidence="8 9">
    <name type="scientific">Parafrankia irregularis</name>
    <dbReference type="NCBI Taxonomy" id="795642"/>
    <lineage>
        <taxon>Bacteria</taxon>
        <taxon>Bacillati</taxon>
        <taxon>Actinomycetota</taxon>
        <taxon>Actinomycetes</taxon>
        <taxon>Frankiales</taxon>
        <taxon>Frankiaceae</taxon>
        <taxon>Parafrankia</taxon>
    </lineage>
</organism>
<dbReference type="InterPro" id="IPR001128">
    <property type="entry name" value="Cyt_P450"/>
</dbReference>
<evidence type="ECO:0000256" key="1">
    <source>
        <dbReference type="ARBA" id="ARBA00010617"/>
    </source>
</evidence>
<dbReference type="Gene3D" id="1.10.630.10">
    <property type="entry name" value="Cytochrome P450"/>
    <property type="match status" value="1"/>
</dbReference>
<dbReference type="SUPFAM" id="SSF48264">
    <property type="entry name" value="Cytochrome P450"/>
    <property type="match status" value="1"/>
</dbReference>